<accession>A0ABQ4GCD7</accession>
<proteinExistence type="predicted"/>
<dbReference type="Proteomes" id="UP000603904">
    <property type="component" value="Unassembled WGS sequence"/>
</dbReference>
<sequence>MRNRMRPSNARDGGDRLKLHRHDLRADGRDYTVITLRPGTRVRFSTNFHHETWHILSDLHGALLLSRLLWGLSFQRRPGTVVLIDRRFICPNPFDAEQGSPIALVPADVTHLPARSGRLLIRGLPVPREARGTVRWQTWGLDAAVREWRDQRDGGTWWQRWRPHEDVRAAEVTNPGGLVTVRASSSLLRSWAVSVATMHDHAHVRATPREA</sequence>
<evidence type="ECO:0000313" key="2">
    <source>
        <dbReference type="Proteomes" id="UP000603904"/>
    </source>
</evidence>
<dbReference type="EMBL" id="BOOC01000066">
    <property type="protein sequence ID" value="GIH44658.1"/>
    <property type="molecule type" value="Genomic_DNA"/>
</dbReference>
<reference evidence="1 2" key="1">
    <citation type="submission" date="2021-01" db="EMBL/GenBank/DDBJ databases">
        <title>Whole genome shotgun sequence of Microbispora corallina NBRC 16416.</title>
        <authorList>
            <person name="Komaki H."/>
            <person name="Tamura T."/>
        </authorList>
    </citation>
    <scope>NUCLEOTIDE SEQUENCE [LARGE SCALE GENOMIC DNA]</scope>
    <source>
        <strain evidence="1 2">NBRC 16416</strain>
    </source>
</reference>
<comment type="caution">
    <text evidence="1">The sequence shown here is derived from an EMBL/GenBank/DDBJ whole genome shotgun (WGS) entry which is preliminary data.</text>
</comment>
<organism evidence="1 2">
    <name type="scientific">Microbispora corallina</name>
    <dbReference type="NCBI Taxonomy" id="83302"/>
    <lineage>
        <taxon>Bacteria</taxon>
        <taxon>Bacillati</taxon>
        <taxon>Actinomycetota</taxon>
        <taxon>Actinomycetes</taxon>
        <taxon>Streptosporangiales</taxon>
        <taxon>Streptosporangiaceae</taxon>
        <taxon>Microbispora</taxon>
    </lineage>
</organism>
<gene>
    <name evidence="1" type="ORF">Mco01_76580</name>
</gene>
<keyword evidence="2" id="KW-1185">Reference proteome</keyword>
<evidence type="ECO:0000313" key="1">
    <source>
        <dbReference type="EMBL" id="GIH44658.1"/>
    </source>
</evidence>
<protein>
    <submittedName>
        <fullName evidence="1">Uncharacterized protein</fullName>
    </submittedName>
</protein>
<name>A0ABQ4GCD7_9ACTN</name>